<dbReference type="GO" id="GO:0016020">
    <property type="term" value="C:membrane"/>
    <property type="evidence" value="ECO:0007669"/>
    <property type="project" value="UniProtKB-SubCell"/>
</dbReference>
<evidence type="ECO:0000256" key="2">
    <source>
        <dbReference type="ARBA" id="ARBA00003197"/>
    </source>
</evidence>
<feature type="domain" description="Channel forming colicins" evidence="11">
    <location>
        <begin position="226"/>
        <end position="237"/>
    </location>
</feature>
<dbReference type="PRINTS" id="PR00280">
    <property type="entry name" value="CHANLCOLICIN"/>
</dbReference>
<dbReference type="PROSITE" id="PS00276">
    <property type="entry name" value="CHANNEL_COLICIN"/>
    <property type="match status" value="1"/>
</dbReference>
<accession>A0AAJ4NKQ9</accession>
<evidence type="ECO:0000256" key="3">
    <source>
        <dbReference type="ARBA" id="ARBA00004370"/>
    </source>
</evidence>
<evidence type="ECO:0000256" key="9">
    <source>
        <dbReference type="ARBA" id="ARBA00023048"/>
    </source>
</evidence>
<keyword evidence="9" id="KW-0078">Bacteriocin</keyword>
<gene>
    <name evidence="12" type="ORF">KOF27_08350</name>
</gene>
<comment type="function">
    <text evidence="1">This colicin is a channel-forming colicin. This class of transmembrane toxins depolarize the cytoplasmic membrane, leading to dissipation of cellular energy.</text>
</comment>
<dbReference type="GO" id="GO:0050829">
    <property type="term" value="P:defense response to Gram-negative bacterium"/>
    <property type="evidence" value="ECO:0007669"/>
    <property type="project" value="InterPro"/>
</dbReference>
<dbReference type="GO" id="GO:0140911">
    <property type="term" value="F:pore-forming activity"/>
    <property type="evidence" value="ECO:0007669"/>
    <property type="project" value="InterPro"/>
</dbReference>
<evidence type="ECO:0000256" key="6">
    <source>
        <dbReference type="ARBA" id="ARBA00022692"/>
    </source>
</evidence>
<evidence type="ECO:0000259" key="11">
    <source>
        <dbReference type="PROSITE" id="PS00276"/>
    </source>
</evidence>
<dbReference type="InterPro" id="IPR038283">
    <property type="entry name" value="Channel_colicin_C_sf"/>
</dbReference>
<evidence type="ECO:0000256" key="5">
    <source>
        <dbReference type="ARBA" id="ARBA00022529"/>
    </source>
</evidence>
<dbReference type="AlphaFoldDB" id="A0AAJ4NKQ9"/>
<reference evidence="12" key="1">
    <citation type="submission" date="2021-06" db="EMBL/GenBank/DDBJ databases">
        <title>Emergence of genetically related NDM-1-producing Providencia rettgeri strains in Argentina.</title>
        <authorList>
            <person name="Pasteran F."/>
            <person name="Meo A."/>
            <person name="Gomez S."/>
            <person name="Derdoy L."/>
            <person name="Albronoz E."/>
            <person name="Faccone D."/>
            <person name="Guerriero L."/>
            <person name="Archuby D."/>
            <person name="Tarzia A."/>
            <person name="Lopez M."/>
            <person name="Corso A."/>
        </authorList>
    </citation>
    <scope>NUCLEOTIDE SEQUENCE</scope>
    <source>
        <strain evidence="12">PreM15628</strain>
    </source>
</reference>
<evidence type="ECO:0000256" key="10">
    <source>
        <dbReference type="ARBA" id="ARBA00023136"/>
    </source>
</evidence>
<evidence type="ECO:0000313" key="12">
    <source>
        <dbReference type="EMBL" id="QWQ22306.1"/>
    </source>
</evidence>
<sequence length="291" mass="32544">MDYDYKQIDRWENGHAYTSDGVLLLPTLHVTPDRILPDHILNAMAKGICGVCGASDCRFEKTSPYKKMLSAYQSGKLELMYTIYWRSFGGLYRMMKPKIEQDLSKIKKQEAEEIKGSVKFTTDFYKEVFNTYGEKAEKLAKAMAEQAKGKKIRNVEDALKAYNKYSNNISRKIDAKDRKAITAALESVKAEDIAKNFKKFSKGMLYTSRVIDFIDWSNELIKAIDTNNWRPFFVKTETIAAGMAATALAGFAFSTLLGGPIGVLGYGLIIAGIGALINDSLVEEANNLIGF</sequence>
<dbReference type="InterPro" id="IPR000293">
    <property type="entry name" value="Channel_colicin_C"/>
</dbReference>
<evidence type="ECO:0000256" key="8">
    <source>
        <dbReference type="ARBA" id="ARBA00023022"/>
    </source>
</evidence>
<keyword evidence="7" id="KW-1133">Transmembrane helix</keyword>
<keyword evidence="5" id="KW-0929">Antimicrobial</keyword>
<comment type="function">
    <text evidence="2">Colicins are polypeptide toxins produced by and active against E.coli and closely related bacteria.</text>
</comment>
<dbReference type="Pfam" id="PF01024">
    <property type="entry name" value="Colicin"/>
    <property type="match status" value="1"/>
</dbReference>
<dbReference type="Gene3D" id="1.10.490.30">
    <property type="entry name" value="Colicin"/>
    <property type="match status" value="1"/>
</dbReference>
<evidence type="ECO:0000256" key="4">
    <source>
        <dbReference type="ARBA" id="ARBA00007595"/>
    </source>
</evidence>
<protein>
    <submittedName>
        <fullName evidence="12">Colicin-like pore-forming protein</fullName>
    </submittedName>
</protein>
<comment type="similarity">
    <text evidence="4">Belongs to the channel forming colicin family.</text>
</comment>
<evidence type="ECO:0000256" key="1">
    <source>
        <dbReference type="ARBA" id="ARBA00002178"/>
    </source>
</evidence>
<keyword evidence="8" id="KW-0044">Antibiotic</keyword>
<evidence type="ECO:0000256" key="7">
    <source>
        <dbReference type="ARBA" id="ARBA00022989"/>
    </source>
</evidence>
<comment type="subcellular location">
    <subcellularLocation>
        <location evidence="3">Membrane</location>
    </subcellularLocation>
</comment>
<dbReference type="EMBL" id="CP076405">
    <property type="protein sequence ID" value="QWQ22306.1"/>
    <property type="molecule type" value="Genomic_DNA"/>
</dbReference>
<dbReference type="GO" id="GO:0031640">
    <property type="term" value="P:killing of cells of another organism"/>
    <property type="evidence" value="ECO:0007669"/>
    <property type="project" value="UniProtKB-KW"/>
</dbReference>
<dbReference type="Proteomes" id="UP000682358">
    <property type="component" value="Chromosome"/>
</dbReference>
<dbReference type="RefSeq" id="WP_140172533.1">
    <property type="nucleotide sequence ID" value="NZ_CAHPQZ010000019.1"/>
</dbReference>
<organism evidence="12 13">
    <name type="scientific">Providencia rettgeri</name>
    <dbReference type="NCBI Taxonomy" id="587"/>
    <lineage>
        <taxon>Bacteria</taxon>
        <taxon>Pseudomonadati</taxon>
        <taxon>Pseudomonadota</taxon>
        <taxon>Gammaproteobacteria</taxon>
        <taxon>Enterobacterales</taxon>
        <taxon>Morganellaceae</taxon>
        <taxon>Providencia</taxon>
    </lineage>
</organism>
<proteinExistence type="inferred from homology"/>
<keyword evidence="6" id="KW-0812">Transmembrane</keyword>
<dbReference type="SUPFAM" id="SSF56837">
    <property type="entry name" value="Colicin"/>
    <property type="match status" value="1"/>
</dbReference>
<keyword evidence="10" id="KW-0472">Membrane</keyword>
<evidence type="ECO:0000313" key="13">
    <source>
        <dbReference type="Proteomes" id="UP000682358"/>
    </source>
</evidence>
<name>A0AAJ4NKQ9_PRORE</name>